<organism evidence="1 3">
    <name type="scientific">Punica granatum</name>
    <name type="common">Pomegranate</name>
    <dbReference type="NCBI Taxonomy" id="22663"/>
    <lineage>
        <taxon>Eukaryota</taxon>
        <taxon>Viridiplantae</taxon>
        <taxon>Streptophyta</taxon>
        <taxon>Embryophyta</taxon>
        <taxon>Tracheophyta</taxon>
        <taxon>Spermatophyta</taxon>
        <taxon>Magnoliopsida</taxon>
        <taxon>eudicotyledons</taxon>
        <taxon>Gunneridae</taxon>
        <taxon>Pentapetalae</taxon>
        <taxon>rosids</taxon>
        <taxon>malvids</taxon>
        <taxon>Myrtales</taxon>
        <taxon>Lythraceae</taxon>
        <taxon>Punica</taxon>
    </lineage>
</organism>
<proteinExistence type="predicted"/>
<evidence type="ECO:0000313" key="2">
    <source>
        <dbReference type="EMBL" id="PKI32973.1"/>
    </source>
</evidence>
<evidence type="ECO:0000313" key="3">
    <source>
        <dbReference type="Proteomes" id="UP000197138"/>
    </source>
</evidence>
<comment type="caution">
    <text evidence="1">The sequence shown here is derived from an EMBL/GenBank/DDBJ whole genome shotgun (WGS) entry which is preliminary data.</text>
</comment>
<keyword evidence="4" id="KW-1185">Reference proteome</keyword>
<name>A0A218VVF1_PUNGR</name>
<dbReference type="EMBL" id="PGOL01007131">
    <property type="protein sequence ID" value="PKI32973.1"/>
    <property type="molecule type" value="Genomic_DNA"/>
</dbReference>
<reference evidence="2 4" key="3">
    <citation type="submission" date="2017-11" db="EMBL/GenBank/DDBJ databases">
        <title>De-novo sequencing of pomegranate (Punica granatum L.) genome.</title>
        <authorList>
            <person name="Akparov Z."/>
            <person name="Amiraslanov A."/>
            <person name="Hajiyeva S."/>
            <person name="Abbasov M."/>
            <person name="Kaur K."/>
            <person name="Hamwieh A."/>
            <person name="Solovyev V."/>
            <person name="Salamov A."/>
            <person name="Braich B."/>
            <person name="Kosarev P."/>
            <person name="Mahmoud A."/>
            <person name="Hajiyev E."/>
            <person name="Babayeva S."/>
            <person name="Izzatullayeva V."/>
            <person name="Mammadov A."/>
            <person name="Mammadov A."/>
            <person name="Sharifova S."/>
            <person name="Ojaghi J."/>
            <person name="Eynullazada K."/>
            <person name="Bayramov B."/>
            <person name="Abdulazimova A."/>
            <person name="Shahmuradov I."/>
        </authorList>
    </citation>
    <scope>NUCLEOTIDE SEQUENCE [LARGE SCALE GENOMIC DNA]</scope>
    <source>
        <strain evidence="2">AG2017</strain>
        <strain evidence="4">cv. AG2017</strain>
        <tissue evidence="2">Leaf</tissue>
    </source>
</reference>
<accession>A0A218VVF1</accession>
<evidence type="ECO:0000313" key="4">
    <source>
        <dbReference type="Proteomes" id="UP000233551"/>
    </source>
</evidence>
<dbReference type="EMBL" id="MTKT01005809">
    <property type="protein sequence ID" value="OWM64534.1"/>
    <property type="molecule type" value="Genomic_DNA"/>
</dbReference>
<evidence type="ECO:0000313" key="1">
    <source>
        <dbReference type="EMBL" id="OWM64534.1"/>
    </source>
</evidence>
<dbReference type="Proteomes" id="UP000197138">
    <property type="component" value="Unassembled WGS sequence"/>
</dbReference>
<sequence>MEKIRLLPLLVQETFLLPIKRSDLKGMAIRIRPDEFVFLACCNIIEMLILMDVVHGREPRPMGDLHGPAPHVPCFLDLPGAGLLRGGLLFQWA</sequence>
<protein>
    <submittedName>
        <fullName evidence="1">Uncharacterized protein</fullName>
    </submittedName>
</protein>
<reference evidence="3" key="1">
    <citation type="journal article" date="2017" name="Plant J.">
        <title>The pomegranate (Punica granatum L.) genome and the genomics of punicalagin biosynthesis.</title>
        <authorList>
            <person name="Qin G."/>
            <person name="Xu C."/>
            <person name="Ming R."/>
            <person name="Tang H."/>
            <person name="Guyot R."/>
            <person name="Kramer E.M."/>
            <person name="Hu Y."/>
            <person name="Yi X."/>
            <person name="Qi Y."/>
            <person name="Xu X."/>
            <person name="Gao Z."/>
            <person name="Pan H."/>
            <person name="Jian J."/>
            <person name="Tian Y."/>
            <person name="Yue Z."/>
            <person name="Xu Y."/>
        </authorList>
    </citation>
    <scope>NUCLEOTIDE SEQUENCE [LARGE SCALE GENOMIC DNA]</scope>
    <source>
        <strain evidence="3">cv. Dabenzi</strain>
    </source>
</reference>
<gene>
    <name evidence="1" type="ORF">CDL15_Pgr020501</name>
    <name evidence="2" type="ORF">CRG98_046647</name>
</gene>
<reference evidence="1" key="2">
    <citation type="submission" date="2017-06" db="EMBL/GenBank/DDBJ databases">
        <title>The pomegranate genome and the genomics of punicalagin biosynthesis.</title>
        <authorList>
            <person name="Xu C."/>
        </authorList>
    </citation>
    <scope>NUCLEOTIDE SEQUENCE [LARGE SCALE GENOMIC DNA]</scope>
    <source>
        <tissue evidence="1">Fresh leaf</tissue>
    </source>
</reference>
<dbReference type="Proteomes" id="UP000233551">
    <property type="component" value="Unassembled WGS sequence"/>
</dbReference>
<dbReference type="AlphaFoldDB" id="A0A218VVF1"/>